<dbReference type="SUPFAM" id="SSF56801">
    <property type="entry name" value="Acetyl-CoA synthetase-like"/>
    <property type="match status" value="1"/>
</dbReference>
<dbReference type="PANTHER" id="PTHR43272">
    <property type="entry name" value="LONG-CHAIN-FATTY-ACID--COA LIGASE"/>
    <property type="match status" value="1"/>
</dbReference>
<feature type="domain" description="AMP-dependent synthetase/ligase" evidence="3">
    <location>
        <begin position="24"/>
        <end position="429"/>
    </location>
</feature>
<comment type="caution">
    <text evidence="4">The sequence shown here is derived from an EMBL/GenBank/DDBJ whole genome shotgun (WGS) entry which is preliminary data.</text>
</comment>
<keyword evidence="2" id="KW-0067">ATP-binding</keyword>
<organism evidence="4">
    <name type="scientific">mine drainage metagenome</name>
    <dbReference type="NCBI Taxonomy" id="410659"/>
    <lineage>
        <taxon>unclassified sequences</taxon>
        <taxon>metagenomes</taxon>
        <taxon>ecological metagenomes</taxon>
    </lineage>
</organism>
<proteinExistence type="predicted"/>
<gene>
    <name evidence="4" type="ORF">GALL_22910</name>
</gene>
<dbReference type="GO" id="GO:0004467">
    <property type="term" value="F:long-chain fatty acid-CoA ligase activity"/>
    <property type="evidence" value="ECO:0007669"/>
    <property type="project" value="UniProtKB-EC"/>
</dbReference>
<sequence>MTAVRNDDVISPQQAVTLHGLFLERVRRSQDKIAYKYFDVRQSVWVDLSWGQMLEQIARWQAALAQEGLAKGDRVAIMLRNCPQWVMFDQAAMSLGLVTVPLYTVDRADNIAYIVNDSKVKVLLFETAEQWQELSGVLGQMDCVQRFVSLDEFGHNEPRLVAAPKYLHTPVAELQPAVPCACGELASIIYTSGTTGRPKGVMLSHSNMLSNTYDAMETFTVRSDDLLLSFLPLSHTFERTCGYYLQVMTGATVAYARSIPLLSEDLKVIRPTILVSVPRIYERIYGSIKNALAEGPSLKRKLFDLAVEVGWARFLHEQRRGGWKPSFLLWPLLQKLVAQKILDRLGGRLRTTVSGGAALAPDISRVFVGLGLPVVQGYGLTETSPIVSGNKLDNNFPDSVGQPIRGVQVKLGEQNALLVKGPNVMMGYWNNPEATRAMIDADGWLNTGDIAHISETGHIYITGRLKEIIVLSNGEKMPPADMEAAILHDPLIDQVMIYGEGRPYLVALAVLNPEVWPQVAAKVGVRSDMPESLTDTNVEAKVLRRIARNLSGFPGYAKVHRVLLLREPWTIDNGLLTPKLSLKRDRVVAMYGKQIEDLYRGH</sequence>
<dbReference type="GO" id="GO:0005524">
    <property type="term" value="F:ATP binding"/>
    <property type="evidence" value="ECO:0007669"/>
    <property type="project" value="UniProtKB-KW"/>
</dbReference>
<name>A0A1J5TZ01_9ZZZZ</name>
<dbReference type="Gene3D" id="3.40.50.12780">
    <property type="entry name" value="N-terminal domain of ligase-like"/>
    <property type="match status" value="1"/>
</dbReference>
<dbReference type="Pfam" id="PF23562">
    <property type="entry name" value="AMP-binding_C_3"/>
    <property type="match status" value="1"/>
</dbReference>
<dbReference type="InterPro" id="IPR000873">
    <property type="entry name" value="AMP-dep_synth/lig_dom"/>
</dbReference>
<dbReference type="EC" id="6.2.1.3" evidence="4"/>
<dbReference type="EMBL" id="MLJW01000005">
    <property type="protein sequence ID" value="OIR17270.1"/>
    <property type="molecule type" value="Genomic_DNA"/>
</dbReference>
<evidence type="ECO:0000256" key="1">
    <source>
        <dbReference type="ARBA" id="ARBA00022741"/>
    </source>
</evidence>
<evidence type="ECO:0000313" key="4">
    <source>
        <dbReference type="EMBL" id="OIR17270.1"/>
    </source>
</evidence>
<accession>A0A1J5TZ01</accession>
<dbReference type="CDD" id="cd05907">
    <property type="entry name" value="VL_LC_FACS_like"/>
    <property type="match status" value="1"/>
</dbReference>
<reference evidence="4" key="1">
    <citation type="submission" date="2016-10" db="EMBL/GenBank/DDBJ databases">
        <title>Sequence of Gallionella enrichment culture.</title>
        <authorList>
            <person name="Poehlein A."/>
            <person name="Muehling M."/>
            <person name="Daniel R."/>
        </authorList>
    </citation>
    <scope>NUCLEOTIDE SEQUENCE</scope>
</reference>
<evidence type="ECO:0000259" key="3">
    <source>
        <dbReference type="Pfam" id="PF00501"/>
    </source>
</evidence>
<evidence type="ECO:0000256" key="2">
    <source>
        <dbReference type="ARBA" id="ARBA00022840"/>
    </source>
</evidence>
<protein>
    <submittedName>
        <fullName evidence="4">Long-chain-fatty-acid--CoA ligase FadD15</fullName>
        <ecNumber evidence="4">6.2.1.3</ecNumber>
    </submittedName>
</protein>
<keyword evidence="4" id="KW-0436">Ligase</keyword>
<dbReference type="PROSITE" id="PS00455">
    <property type="entry name" value="AMP_BINDING"/>
    <property type="match status" value="1"/>
</dbReference>
<keyword evidence="1" id="KW-0547">Nucleotide-binding</keyword>
<dbReference type="AlphaFoldDB" id="A0A1J5TZ01"/>
<dbReference type="Pfam" id="PF00501">
    <property type="entry name" value="AMP-binding"/>
    <property type="match status" value="1"/>
</dbReference>
<dbReference type="GO" id="GO:0016020">
    <property type="term" value="C:membrane"/>
    <property type="evidence" value="ECO:0007669"/>
    <property type="project" value="TreeGrafter"/>
</dbReference>
<dbReference type="PANTHER" id="PTHR43272:SF33">
    <property type="entry name" value="AMP-BINDING DOMAIN-CONTAINING PROTEIN-RELATED"/>
    <property type="match status" value="1"/>
</dbReference>
<dbReference type="InterPro" id="IPR042099">
    <property type="entry name" value="ANL_N_sf"/>
</dbReference>
<dbReference type="InterPro" id="IPR020845">
    <property type="entry name" value="AMP-binding_CS"/>
</dbReference>